<name>A0ABR2W7E6_9FUNG</name>
<evidence type="ECO:0000256" key="2">
    <source>
        <dbReference type="ARBA" id="ARBA00006279"/>
    </source>
</evidence>
<dbReference type="EMBL" id="JASJQH010006949">
    <property type="protein sequence ID" value="KAK9722477.1"/>
    <property type="molecule type" value="Genomic_DNA"/>
</dbReference>
<dbReference type="InterPro" id="IPR036259">
    <property type="entry name" value="MFS_trans_sf"/>
</dbReference>
<proteinExistence type="inferred from homology"/>
<comment type="function">
    <text evidence="7">May be involved in iron transport and iron homeostasis.</text>
</comment>
<sequence length="435" mass="48919">MSVEGQKIKSDDAFEHHSDAVGSLDARHKVPTKTYLWLFAFQLLKHVHDLLPLKTWSPYWIGKWVDYVARYTAALVAIPIKRMSVAIMCLGFWFLLSKYNFANDSDKSVIYGVFGVIVLFASVLKVATISLSIAIDRDWVVILTKGNSSALTTVNTNMRRIDLISKFATPLLFGFLSTSQGVIFCVGLTGFWNLASMIPEFLIIRHVYKLVPELSQSKVLEEEHSDEKNNTDSKMGVLSRFYHASLAYSMIYMSVLSIAGTMVSYLSWKGYSEYVIGIMRSLMTALAFLGTFVMPIMKRFLGVYRTARASIWIEVASLIPVIVSFFLAQNKLSAVLLFGGISLSRLGVWVFDLSQTQIMQERVENAQAGLINGWQYSLTNVFDLGQFLLTMIWSDPRQFHIPAVISFVMVVLAAITFTSQYHKVARGTINAQPLN</sequence>
<comment type="caution">
    <text evidence="7">Lacks conserved residue(s) required for the propagation of feature annotation.</text>
</comment>
<protein>
    <recommendedName>
        <fullName evidence="7">Solute carrier family 40 member</fullName>
    </recommendedName>
</protein>
<dbReference type="Pfam" id="PF06963">
    <property type="entry name" value="FPN1"/>
    <property type="match status" value="2"/>
</dbReference>
<comment type="similarity">
    <text evidence="2 7">Belongs to the ferroportin (FP) (TC 2.A.100) family. SLC40A subfamily.</text>
</comment>
<dbReference type="PANTHER" id="PTHR11660">
    <property type="entry name" value="SOLUTE CARRIER FAMILY 40 MEMBER"/>
    <property type="match status" value="1"/>
</dbReference>
<feature type="transmembrane region" description="Helical" evidence="7">
    <location>
        <begin position="71"/>
        <end position="96"/>
    </location>
</feature>
<comment type="subcellular location">
    <subcellularLocation>
        <location evidence="1 7">Membrane</location>
        <topology evidence="1 7">Multi-pass membrane protein</topology>
    </subcellularLocation>
</comment>
<feature type="transmembrane region" description="Helical" evidence="7">
    <location>
        <begin position="399"/>
        <end position="417"/>
    </location>
</feature>
<keyword evidence="7" id="KW-0406">Ion transport</keyword>
<reference evidence="8 9" key="1">
    <citation type="submission" date="2023-04" db="EMBL/GenBank/DDBJ databases">
        <title>Genome of Basidiobolus ranarum AG-B5.</title>
        <authorList>
            <person name="Stajich J.E."/>
            <person name="Carter-House D."/>
            <person name="Gryganskyi A."/>
        </authorList>
    </citation>
    <scope>NUCLEOTIDE SEQUENCE [LARGE SCALE GENOMIC DNA]</scope>
    <source>
        <strain evidence="8 9">AG-B5</strain>
    </source>
</reference>
<keyword evidence="6 7" id="KW-0472">Membrane</keyword>
<evidence type="ECO:0000256" key="1">
    <source>
        <dbReference type="ARBA" id="ARBA00004141"/>
    </source>
</evidence>
<dbReference type="PANTHER" id="PTHR11660:SF57">
    <property type="entry name" value="SOLUTE CARRIER FAMILY 40 MEMBER"/>
    <property type="match status" value="1"/>
</dbReference>
<feature type="transmembrane region" description="Helical" evidence="7">
    <location>
        <begin position="334"/>
        <end position="353"/>
    </location>
</feature>
<feature type="transmembrane region" description="Helical" evidence="7">
    <location>
        <begin position="309"/>
        <end position="328"/>
    </location>
</feature>
<evidence type="ECO:0000313" key="9">
    <source>
        <dbReference type="Proteomes" id="UP001479436"/>
    </source>
</evidence>
<evidence type="ECO:0000256" key="7">
    <source>
        <dbReference type="RuleBase" id="RU365065"/>
    </source>
</evidence>
<organism evidence="8 9">
    <name type="scientific">Basidiobolus ranarum</name>
    <dbReference type="NCBI Taxonomy" id="34480"/>
    <lineage>
        <taxon>Eukaryota</taxon>
        <taxon>Fungi</taxon>
        <taxon>Fungi incertae sedis</taxon>
        <taxon>Zoopagomycota</taxon>
        <taxon>Entomophthoromycotina</taxon>
        <taxon>Basidiobolomycetes</taxon>
        <taxon>Basidiobolales</taxon>
        <taxon>Basidiobolaceae</taxon>
        <taxon>Basidiobolus</taxon>
    </lineage>
</organism>
<gene>
    <name evidence="8" type="ORF">K7432_002666</name>
</gene>
<feature type="transmembrane region" description="Helical" evidence="7">
    <location>
        <begin position="108"/>
        <end position="135"/>
    </location>
</feature>
<dbReference type="InterPro" id="IPR009716">
    <property type="entry name" value="Ferroportin-1"/>
</dbReference>
<evidence type="ECO:0000256" key="5">
    <source>
        <dbReference type="ARBA" id="ARBA00022989"/>
    </source>
</evidence>
<dbReference type="Proteomes" id="UP001479436">
    <property type="component" value="Unassembled WGS sequence"/>
</dbReference>
<evidence type="ECO:0000256" key="3">
    <source>
        <dbReference type="ARBA" id="ARBA00022448"/>
    </source>
</evidence>
<feature type="transmembrane region" description="Helical" evidence="7">
    <location>
        <begin position="171"/>
        <end position="195"/>
    </location>
</feature>
<evidence type="ECO:0000256" key="4">
    <source>
        <dbReference type="ARBA" id="ARBA00022692"/>
    </source>
</evidence>
<keyword evidence="5 7" id="KW-1133">Transmembrane helix</keyword>
<evidence type="ECO:0000313" key="8">
    <source>
        <dbReference type="EMBL" id="KAK9722477.1"/>
    </source>
</evidence>
<accession>A0ABR2W7E6</accession>
<keyword evidence="4 7" id="KW-0812">Transmembrane</keyword>
<keyword evidence="9" id="KW-1185">Reference proteome</keyword>
<evidence type="ECO:0000256" key="6">
    <source>
        <dbReference type="ARBA" id="ARBA00023136"/>
    </source>
</evidence>
<keyword evidence="3 7" id="KW-0813">Transport</keyword>
<feature type="transmembrane region" description="Helical" evidence="7">
    <location>
        <begin position="245"/>
        <end position="268"/>
    </location>
</feature>
<comment type="caution">
    <text evidence="8">The sequence shown here is derived from an EMBL/GenBank/DDBJ whole genome shotgun (WGS) entry which is preliminary data.</text>
</comment>
<feature type="transmembrane region" description="Helical" evidence="7">
    <location>
        <begin position="274"/>
        <end position="297"/>
    </location>
</feature>
<dbReference type="SUPFAM" id="SSF103473">
    <property type="entry name" value="MFS general substrate transporter"/>
    <property type="match status" value="1"/>
</dbReference>